<dbReference type="PROSITE" id="PS51219">
    <property type="entry name" value="DPCK"/>
    <property type="match status" value="1"/>
</dbReference>
<feature type="region of interest" description="Disordered" evidence="3">
    <location>
        <begin position="64"/>
        <end position="87"/>
    </location>
</feature>
<dbReference type="PANTHER" id="PTHR10695:SF46">
    <property type="entry name" value="BIFUNCTIONAL COENZYME A SYNTHASE-RELATED"/>
    <property type="match status" value="1"/>
</dbReference>
<dbReference type="AlphaFoldDB" id="A0A6H0Y514"/>
<feature type="region of interest" description="Disordered" evidence="3">
    <location>
        <begin position="507"/>
        <end position="640"/>
    </location>
</feature>
<evidence type="ECO:0000256" key="3">
    <source>
        <dbReference type="SAM" id="MobiDB-lite"/>
    </source>
</evidence>
<feature type="region of interest" description="Disordered" evidence="3">
    <location>
        <begin position="270"/>
        <end position="295"/>
    </location>
</feature>
<dbReference type="EMBL" id="CP051143">
    <property type="protein sequence ID" value="QIX02114.1"/>
    <property type="molecule type" value="Genomic_DNA"/>
</dbReference>
<dbReference type="CDD" id="cd02022">
    <property type="entry name" value="DPCK"/>
    <property type="match status" value="1"/>
</dbReference>
<dbReference type="GO" id="GO:0015937">
    <property type="term" value="P:coenzyme A biosynthetic process"/>
    <property type="evidence" value="ECO:0007669"/>
    <property type="project" value="InterPro"/>
</dbReference>
<keyword evidence="5" id="KW-1185">Reference proteome</keyword>
<feature type="region of interest" description="Disordered" evidence="3">
    <location>
        <begin position="343"/>
        <end position="388"/>
    </location>
</feature>
<evidence type="ECO:0000313" key="4">
    <source>
        <dbReference type="EMBL" id="QIX02114.1"/>
    </source>
</evidence>
<organism evidence="4 5">
    <name type="scientific">Peltaster fructicola</name>
    <dbReference type="NCBI Taxonomy" id="286661"/>
    <lineage>
        <taxon>Eukaryota</taxon>
        <taxon>Fungi</taxon>
        <taxon>Dikarya</taxon>
        <taxon>Ascomycota</taxon>
        <taxon>Pezizomycotina</taxon>
        <taxon>Dothideomycetes</taxon>
        <taxon>Dothideomycetes incertae sedis</taxon>
        <taxon>Peltaster</taxon>
    </lineage>
</organism>
<dbReference type="GO" id="GO:0004140">
    <property type="term" value="F:dephospho-CoA kinase activity"/>
    <property type="evidence" value="ECO:0007669"/>
    <property type="project" value="InterPro"/>
</dbReference>
<dbReference type="NCBIfam" id="TIGR00152">
    <property type="entry name" value="dephospho-CoA kinase"/>
    <property type="match status" value="1"/>
</dbReference>
<evidence type="ECO:0000256" key="1">
    <source>
        <dbReference type="ARBA" id="ARBA00022741"/>
    </source>
</evidence>
<dbReference type="GO" id="GO:0005524">
    <property type="term" value="F:ATP binding"/>
    <property type="evidence" value="ECO:0007669"/>
    <property type="project" value="UniProtKB-KW"/>
</dbReference>
<feature type="compositionally biased region" description="Polar residues" evidence="3">
    <location>
        <begin position="608"/>
        <end position="631"/>
    </location>
</feature>
<sequence length="716" mass="78067">MLLLGLTGSIATGKSTVSSILSSSPYNIPIIDADKVARQVVEPGTQGYAKIVEHFGPSTPDLLLPATPENGGEHGPTGKGRPLNRPALGRRVFGQGTETDRKALNRITHPAVRKEMYRQMLLAYVRGCWCVVLDVPLLFESGWEPLCGTIMVVAVTEASIQKQRLMARDEHLTEEDASNRIASQLDVREKARRALARGEQAGVVLWNDGSKEDLRKQIDAAMVGIKSKSPRWWALLLLLCPPLAVLSGTWSFVRSWPDSAIDTRCHTVSRPAVEQQDDDTSEYNGPRHGNWTVSSDGGSFIDDRIPVIHNAPTAIPRHGNITPLQAPLIAKLYQSALERRARASVHEEEEEEEAGVIRSKHEKRSHEDMPPKARVLRVPPLPKDDAQQSPFQLVKSPDTLKGKAKQVNSKPAEAIQVKTKRAPSVTVESVKSASVKASQAQSSRVRILGKNGEEAFVVLPHIPIYSPRSSAKSQIRSESSHYEQPDIVSAVVAADAIDLDHADTVDAANDESGIPNAVSDVPHLDSEPDSNADLFTYHPPMPAQESPVRGAASSRLSAYPPGPPSPAKASSLKAKHRPVSQRPQRPPGRSPSADRYTYQPVLPEPLSQPKQHASQSAPSLKPSTAQPAYHTQTHDSAESPFEQVHTYQPVLTLDQPDLSNSKFHGYKSPTVRTITTSKAKSSPSKSHRSRYTAHHQVVAGVDNISSMLKMTEALQA</sequence>
<reference evidence="4 5" key="1">
    <citation type="journal article" date="2016" name="Sci. Rep.">
        <title>Peltaster fructicola genome reveals evolution from an invasive phytopathogen to an ectophytic parasite.</title>
        <authorList>
            <person name="Xu C."/>
            <person name="Chen H."/>
            <person name="Gleason M.L."/>
            <person name="Xu J.R."/>
            <person name="Liu H."/>
            <person name="Zhang R."/>
            <person name="Sun G."/>
        </authorList>
    </citation>
    <scope>NUCLEOTIDE SEQUENCE [LARGE SCALE GENOMIC DNA]</scope>
    <source>
        <strain evidence="4 5">LNHT1506</strain>
    </source>
</reference>
<feature type="region of interest" description="Disordered" evidence="3">
    <location>
        <begin position="655"/>
        <end position="694"/>
    </location>
</feature>
<dbReference type="HAMAP" id="MF_00376">
    <property type="entry name" value="Dephospho_CoA_kinase"/>
    <property type="match status" value="1"/>
</dbReference>
<gene>
    <name evidence="4" type="ORF">AMS68_007631</name>
</gene>
<dbReference type="SUPFAM" id="SSF52540">
    <property type="entry name" value="P-loop containing nucleoside triphosphate hydrolases"/>
    <property type="match status" value="1"/>
</dbReference>
<dbReference type="InterPro" id="IPR001977">
    <property type="entry name" value="Depp_CoAkinase"/>
</dbReference>
<protein>
    <recommendedName>
        <fullName evidence="6">Dephospho-CoA kinase</fullName>
    </recommendedName>
</protein>
<dbReference type="FunFam" id="3.40.50.300:FF:001227">
    <property type="entry name" value="Dephospho-CoA kinase CAB5"/>
    <property type="match status" value="1"/>
</dbReference>
<dbReference type="Proteomes" id="UP000503462">
    <property type="component" value="Chromosome 5"/>
</dbReference>
<evidence type="ECO:0000313" key="5">
    <source>
        <dbReference type="Proteomes" id="UP000503462"/>
    </source>
</evidence>
<evidence type="ECO:0000256" key="2">
    <source>
        <dbReference type="ARBA" id="ARBA00022840"/>
    </source>
</evidence>
<name>A0A6H0Y514_9PEZI</name>
<keyword evidence="1" id="KW-0547">Nucleotide-binding</keyword>
<dbReference type="InterPro" id="IPR027417">
    <property type="entry name" value="P-loop_NTPase"/>
</dbReference>
<keyword evidence="2" id="KW-0067">ATP-binding</keyword>
<accession>A0A6H0Y514</accession>
<proteinExistence type="inferred from homology"/>
<dbReference type="Gene3D" id="3.40.50.300">
    <property type="entry name" value="P-loop containing nucleotide triphosphate hydrolases"/>
    <property type="match status" value="1"/>
</dbReference>
<dbReference type="Pfam" id="PF01121">
    <property type="entry name" value="CoaE"/>
    <property type="match status" value="1"/>
</dbReference>
<dbReference type="PANTHER" id="PTHR10695">
    <property type="entry name" value="DEPHOSPHO-COA KINASE-RELATED"/>
    <property type="match status" value="1"/>
</dbReference>
<dbReference type="OrthoDB" id="247245at2759"/>
<evidence type="ECO:0008006" key="6">
    <source>
        <dbReference type="Google" id="ProtNLM"/>
    </source>
</evidence>